<keyword evidence="2" id="KW-0732">Signal</keyword>
<gene>
    <name evidence="3" type="ORF">DPMN_055688</name>
</gene>
<proteinExistence type="predicted"/>
<dbReference type="AlphaFoldDB" id="A0A9D4CT28"/>
<feature type="compositionally biased region" description="Basic residues" evidence="1">
    <location>
        <begin position="153"/>
        <end position="172"/>
    </location>
</feature>
<feature type="chain" id="PRO_5039545818" evidence="2">
    <location>
        <begin position="24"/>
        <end position="365"/>
    </location>
</feature>
<sequence length="365" mass="40983">MDVNSFHVGIAIIFTCLCARISSLHCCAGHNRTSSLLGVEIRACGSAEAGSGLHVHLACPSKYLLVDIEIHVGRSRDKCVGQTADLIAAVNFCYWKQSCIVSFPRKQMITCKPTIQQSTEENCPCFLAMPDMILVTRAKCAESKYVKDLKCKKRPNGRKKKRRNITKGKLKRRNVEEREAKHRPSAKRALKHKHIMKRSVKRKRNGKRVKVGIIRSHQEYPWFYKTLNETNVCSFNINHKKKDIVVLETKVNNICTFDGLKIVSQYGSKENEKYDIFDNNLTVINSTDSGKVTVAFTRNTEFGCGGFIICYKVTDSIGRQDVCEELMEKDAIMTITSGSLSGSSQPKDYTEQCADNGTDTCCGDT</sequence>
<protein>
    <submittedName>
        <fullName evidence="3">Uncharacterized protein</fullName>
    </submittedName>
</protein>
<accession>A0A9D4CT28</accession>
<keyword evidence="4" id="KW-1185">Reference proteome</keyword>
<comment type="caution">
    <text evidence="3">The sequence shown here is derived from an EMBL/GenBank/DDBJ whole genome shotgun (WGS) entry which is preliminary data.</text>
</comment>
<evidence type="ECO:0000256" key="2">
    <source>
        <dbReference type="SAM" id="SignalP"/>
    </source>
</evidence>
<name>A0A9D4CT28_DREPO</name>
<feature type="compositionally biased region" description="Basic and acidic residues" evidence="1">
    <location>
        <begin position="173"/>
        <end position="182"/>
    </location>
</feature>
<organism evidence="3 4">
    <name type="scientific">Dreissena polymorpha</name>
    <name type="common">Zebra mussel</name>
    <name type="synonym">Mytilus polymorpha</name>
    <dbReference type="NCBI Taxonomy" id="45954"/>
    <lineage>
        <taxon>Eukaryota</taxon>
        <taxon>Metazoa</taxon>
        <taxon>Spiralia</taxon>
        <taxon>Lophotrochozoa</taxon>
        <taxon>Mollusca</taxon>
        <taxon>Bivalvia</taxon>
        <taxon>Autobranchia</taxon>
        <taxon>Heteroconchia</taxon>
        <taxon>Euheterodonta</taxon>
        <taxon>Imparidentia</taxon>
        <taxon>Neoheterodontei</taxon>
        <taxon>Myida</taxon>
        <taxon>Dreissenoidea</taxon>
        <taxon>Dreissenidae</taxon>
        <taxon>Dreissena</taxon>
    </lineage>
</organism>
<reference evidence="3" key="1">
    <citation type="journal article" date="2019" name="bioRxiv">
        <title>The Genome of the Zebra Mussel, Dreissena polymorpha: A Resource for Invasive Species Research.</title>
        <authorList>
            <person name="McCartney M.A."/>
            <person name="Auch B."/>
            <person name="Kono T."/>
            <person name="Mallez S."/>
            <person name="Zhang Y."/>
            <person name="Obille A."/>
            <person name="Becker A."/>
            <person name="Abrahante J.E."/>
            <person name="Garbe J."/>
            <person name="Badalamenti J.P."/>
            <person name="Herman A."/>
            <person name="Mangelson H."/>
            <person name="Liachko I."/>
            <person name="Sullivan S."/>
            <person name="Sone E.D."/>
            <person name="Koren S."/>
            <person name="Silverstein K.A.T."/>
            <person name="Beckman K.B."/>
            <person name="Gohl D.M."/>
        </authorList>
    </citation>
    <scope>NUCLEOTIDE SEQUENCE</scope>
    <source>
        <strain evidence="3">Duluth1</strain>
        <tissue evidence="3">Whole animal</tissue>
    </source>
</reference>
<evidence type="ECO:0000313" key="4">
    <source>
        <dbReference type="Proteomes" id="UP000828390"/>
    </source>
</evidence>
<reference evidence="3" key="2">
    <citation type="submission" date="2020-11" db="EMBL/GenBank/DDBJ databases">
        <authorList>
            <person name="McCartney M.A."/>
            <person name="Auch B."/>
            <person name="Kono T."/>
            <person name="Mallez S."/>
            <person name="Becker A."/>
            <person name="Gohl D.M."/>
            <person name="Silverstein K.A.T."/>
            <person name="Koren S."/>
            <person name="Bechman K.B."/>
            <person name="Herman A."/>
            <person name="Abrahante J.E."/>
            <person name="Garbe J."/>
        </authorList>
    </citation>
    <scope>NUCLEOTIDE SEQUENCE</scope>
    <source>
        <strain evidence="3">Duluth1</strain>
        <tissue evidence="3">Whole animal</tissue>
    </source>
</reference>
<evidence type="ECO:0000256" key="1">
    <source>
        <dbReference type="SAM" id="MobiDB-lite"/>
    </source>
</evidence>
<feature type="signal peptide" evidence="2">
    <location>
        <begin position="1"/>
        <end position="23"/>
    </location>
</feature>
<evidence type="ECO:0000313" key="3">
    <source>
        <dbReference type="EMBL" id="KAH3729710.1"/>
    </source>
</evidence>
<dbReference type="InterPro" id="IPR016130">
    <property type="entry name" value="Tyr_Pase_AS"/>
</dbReference>
<dbReference type="EMBL" id="JAIWYP010000012">
    <property type="protein sequence ID" value="KAH3729710.1"/>
    <property type="molecule type" value="Genomic_DNA"/>
</dbReference>
<dbReference type="PROSITE" id="PS00383">
    <property type="entry name" value="TYR_PHOSPHATASE_1"/>
    <property type="match status" value="1"/>
</dbReference>
<feature type="region of interest" description="Disordered" evidence="1">
    <location>
        <begin position="153"/>
        <end position="190"/>
    </location>
</feature>
<dbReference type="Proteomes" id="UP000828390">
    <property type="component" value="Unassembled WGS sequence"/>
</dbReference>